<protein>
    <recommendedName>
        <fullName evidence="10">Ion-translocating oxidoreductase complex subunit B</fullName>
        <ecNumber evidence="10">7.-.-.-</ecNumber>
    </recommendedName>
    <alternativeName>
        <fullName evidence="10">Rnf electron transport complex subunit B</fullName>
    </alternativeName>
</protein>
<feature type="domain" description="4Fe-4S ferredoxin-type" evidence="12">
    <location>
        <begin position="211"/>
        <end position="241"/>
    </location>
</feature>
<keyword evidence="11" id="KW-1133">Transmembrane helix</keyword>
<evidence type="ECO:0000256" key="8">
    <source>
        <dbReference type="ARBA" id="ARBA00023014"/>
    </source>
</evidence>
<dbReference type="PROSITE" id="PS51656">
    <property type="entry name" value="4FE4S"/>
    <property type="match status" value="1"/>
</dbReference>
<dbReference type="OrthoDB" id="9789936at2"/>
<evidence type="ECO:0000256" key="4">
    <source>
        <dbReference type="ARBA" id="ARBA00022737"/>
    </source>
</evidence>
<feature type="binding site" evidence="10">
    <location>
        <position position="182"/>
    </location>
    <ligand>
        <name>[4Fe-4S] cluster</name>
        <dbReference type="ChEBI" id="CHEBI:49883"/>
        <label>3</label>
    </ligand>
</feature>
<feature type="binding site" evidence="10">
    <location>
        <position position="53"/>
    </location>
    <ligand>
        <name>[4Fe-4S] cluster</name>
        <dbReference type="ChEBI" id="CHEBI:49883"/>
        <label>1</label>
    </ligand>
</feature>
<dbReference type="RefSeq" id="WP_092454903.1">
    <property type="nucleotide sequence ID" value="NZ_FOJI01000010.1"/>
</dbReference>
<feature type="binding site" evidence="10">
    <location>
        <position position="176"/>
    </location>
    <ligand>
        <name>[4Fe-4S] cluster</name>
        <dbReference type="ChEBI" id="CHEBI:49883"/>
        <label>3</label>
    </ligand>
</feature>
<dbReference type="InterPro" id="IPR017896">
    <property type="entry name" value="4Fe4S_Fe-S-bd"/>
</dbReference>
<keyword evidence="3 10" id="KW-0479">Metal-binding</keyword>
<dbReference type="InterPro" id="IPR050395">
    <property type="entry name" value="4Fe4S_Ferredoxin_RnfB"/>
</dbReference>
<keyword evidence="6 10" id="KW-0249">Electron transport</keyword>
<feature type="domain" description="4Fe-4S" evidence="13">
    <location>
        <begin position="36"/>
        <end position="96"/>
    </location>
</feature>
<comment type="cofactor">
    <cofactor evidence="10">
        <name>[4Fe-4S] cluster</name>
        <dbReference type="ChEBI" id="CHEBI:49883"/>
    </cofactor>
    <text evidence="10">Binds 3 [4Fe-4S] clusters.</text>
</comment>
<comment type="subunit">
    <text evidence="10">The complex is composed of six subunits: RnfA, RnfB, RnfC, RnfD, RnfE and RnfG.</text>
</comment>
<keyword evidence="11" id="KW-0812">Transmembrane</keyword>
<dbReference type="PROSITE" id="PS00198">
    <property type="entry name" value="4FE4S_FER_1"/>
    <property type="match status" value="2"/>
</dbReference>
<feature type="binding site" evidence="10">
    <location>
        <position position="142"/>
    </location>
    <ligand>
        <name>[4Fe-4S] cluster</name>
        <dbReference type="ChEBI" id="CHEBI:49883"/>
        <label>2</label>
    </ligand>
</feature>
<evidence type="ECO:0000256" key="1">
    <source>
        <dbReference type="ARBA" id="ARBA00022448"/>
    </source>
</evidence>
<dbReference type="Pfam" id="PF04060">
    <property type="entry name" value="FeS"/>
    <property type="match status" value="1"/>
</dbReference>
<dbReference type="PANTHER" id="PTHR43560">
    <property type="entry name" value="ION-TRANSLOCATING OXIDOREDUCTASE COMPLEX SUBUNIT B"/>
    <property type="match status" value="1"/>
</dbReference>
<dbReference type="STRING" id="99656.SAMN05421659_110136"/>
<dbReference type="AlphaFoldDB" id="A0A1I0R0K8"/>
<evidence type="ECO:0000256" key="3">
    <source>
        <dbReference type="ARBA" id="ARBA00022723"/>
    </source>
</evidence>
<evidence type="ECO:0000313" key="15">
    <source>
        <dbReference type="Proteomes" id="UP000199701"/>
    </source>
</evidence>
<evidence type="ECO:0000256" key="10">
    <source>
        <dbReference type="HAMAP-Rule" id="MF_00463"/>
    </source>
</evidence>
<name>A0A1I0R0K8_9FIRM</name>
<dbReference type="Proteomes" id="UP000199701">
    <property type="component" value="Unassembled WGS sequence"/>
</dbReference>
<dbReference type="PROSITE" id="PS51379">
    <property type="entry name" value="4FE4S_FER_2"/>
    <property type="match status" value="3"/>
</dbReference>
<dbReference type="Pfam" id="PF12838">
    <property type="entry name" value="Fer4_7"/>
    <property type="match status" value="1"/>
</dbReference>
<comment type="caution">
    <text evidence="10">Lacks conserved residue(s) required for the propagation of feature annotation.</text>
</comment>
<comment type="function">
    <text evidence="10">Part of a membrane-bound complex that couples electron transfer with translocation of ions across the membrane.</text>
</comment>
<dbReference type="NCBIfam" id="NF005503">
    <property type="entry name" value="PRK07118.1-2"/>
    <property type="match status" value="1"/>
</dbReference>
<evidence type="ECO:0000256" key="5">
    <source>
        <dbReference type="ARBA" id="ARBA00022967"/>
    </source>
</evidence>
<dbReference type="InterPro" id="IPR013283">
    <property type="entry name" value="RLI1"/>
</dbReference>
<comment type="similarity">
    <text evidence="10">Belongs to the 4Fe4S bacterial-type ferredoxin family. RnfB subfamily.</text>
</comment>
<dbReference type="InterPro" id="IPR010207">
    <property type="entry name" value="Elect_transpt_cplx_RnfB/RsxB"/>
</dbReference>
<comment type="subcellular location">
    <subcellularLocation>
        <location evidence="10">Cell membrane</location>
    </subcellularLocation>
</comment>
<sequence length="272" mass="28926">MSASIITVISIIAVMGLVGLFFGLVLAIANKKLAVELNPLIHVVEDVLPKGQCGACGFAGCQAYAEAVVSDPDVAPNLCIPGKEAVAKKVSELTGKVAKEVEPKIAYIKCNNPINIAPKKYQYSGIQDCIAMNLLHEGSKSCKYGCVGLGTCVRNCPFNAIEMGENGLPKINKLRCTGCGKCENVCPKNVIELIPVNTKVNVVCNSIERGAKARKDCHIACIGCGICVKTCPHGAVKIVDNLSVMDKHICMEVCSDPVCIDKCPTKTIEYVK</sequence>
<keyword evidence="10" id="KW-1003">Cell membrane</keyword>
<keyword evidence="5 10" id="KW-1278">Translocase</keyword>
<gene>
    <name evidence="10" type="primary">rnfB</name>
    <name evidence="14" type="ORF">SAMN05421659_110136</name>
</gene>
<feature type="binding site" evidence="10">
    <location>
        <position position="186"/>
    </location>
    <ligand>
        <name>[4Fe-4S] cluster</name>
        <dbReference type="ChEBI" id="CHEBI:49883"/>
        <label>2</label>
    </ligand>
</feature>
<evidence type="ECO:0000256" key="11">
    <source>
        <dbReference type="SAM" id="Phobius"/>
    </source>
</evidence>
<dbReference type="GO" id="GO:0046872">
    <property type="term" value="F:metal ion binding"/>
    <property type="evidence" value="ECO:0007669"/>
    <property type="project" value="UniProtKB-KW"/>
</dbReference>
<feature type="binding site" evidence="10">
    <location>
        <position position="56"/>
    </location>
    <ligand>
        <name>[4Fe-4S] cluster</name>
        <dbReference type="ChEBI" id="CHEBI:49883"/>
        <label>1</label>
    </ligand>
</feature>
<evidence type="ECO:0000256" key="6">
    <source>
        <dbReference type="ARBA" id="ARBA00022982"/>
    </source>
</evidence>
<evidence type="ECO:0000256" key="7">
    <source>
        <dbReference type="ARBA" id="ARBA00023004"/>
    </source>
</evidence>
<dbReference type="InterPro" id="IPR017900">
    <property type="entry name" value="4Fe4S_Fe_S_CS"/>
</dbReference>
<dbReference type="Pfam" id="PF00037">
    <property type="entry name" value="Fer4"/>
    <property type="match status" value="1"/>
</dbReference>
<dbReference type="Gene3D" id="1.10.15.40">
    <property type="entry name" value="Electron transport complex subunit B, putative Fe-S cluster"/>
    <property type="match status" value="1"/>
</dbReference>
<feature type="binding site" evidence="10">
    <location>
        <position position="152"/>
    </location>
    <ligand>
        <name>[4Fe-4S] cluster</name>
        <dbReference type="ChEBI" id="CHEBI:49883"/>
        <label>2</label>
    </ligand>
</feature>
<keyword evidence="8 10" id="KW-0411">Iron-sulfur</keyword>
<keyword evidence="2 10" id="KW-0004">4Fe-4S</keyword>
<dbReference type="InterPro" id="IPR007202">
    <property type="entry name" value="4Fe-4S_dom"/>
</dbReference>
<accession>A0A1I0R0K8</accession>
<feature type="binding site" evidence="10">
    <location>
        <position position="79"/>
    </location>
    <ligand>
        <name>[4Fe-4S] cluster</name>
        <dbReference type="ChEBI" id="CHEBI:49883"/>
        <label>1</label>
    </ligand>
</feature>
<organism evidence="14 15">
    <name type="scientific">[Clostridium] fimetarium</name>
    <dbReference type="NCBI Taxonomy" id="99656"/>
    <lineage>
        <taxon>Bacteria</taxon>
        <taxon>Bacillati</taxon>
        <taxon>Bacillota</taxon>
        <taxon>Clostridia</taxon>
        <taxon>Lachnospirales</taxon>
        <taxon>Lachnospiraceae</taxon>
    </lineage>
</organism>
<dbReference type="CDD" id="cd10549">
    <property type="entry name" value="MtMvhB_like"/>
    <property type="match status" value="1"/>
</dbReference>
<keyword evidence="15" id="KW-1185">Reference proteome</keyword>
<evidence type="ECO:0000259" key="12">
    <source>
        <dbReference type="PROSITE" id="PS51379"/>
    </source>
</evidence>
<dbReference type="SUPFAM" id="SSF54862">
    <property type="entry name" value="4Fe-4S ferredoxins"/>
    <property type="match status" value="2"/>
</dbReference>
<feature type="region of interest" description="Hydrophobic" evidence="10">
    <location>
        <begin position="1"/>
        <end position="30"/>
    </location>
</feature>
<keyword evidence="1 10" id="KW-0813">Transport</keyword>
<dbReference type="GO" id="GO:0022900">
    <property type="term" value="P:electron transport chain"/>
    <property type="evidence" value="ECO:0007669"/>
    <property type="project" value="UniProtKB-UniRule"/>
</dbReference>
<dbReference type="PRINTS" id="PR01868">
    <property type="entry name" value="ABCEFAMILY"/>
</dbReference>
<feature type="binding site" evidence="10">
    <location>
        <position position="146"/>
    </location>
    <ligand>
        <name>[4Fe-4S] cluster</name>
        <dbReference type="ChEBI" id="CHEBI:49883"/>
        <label>2</label>
    </ligand>
</feature>
<feature type="domain" description="4Fe-4S ferredoxin-type" evidence="12">
    <location>
        <begin position="167"/>
        <end position="196"/>
    </location>
</feature>
<feature type="binding site" evidence="10">
    <location>
        <position position="156"/>
    </location>
    <ligand>
        <name>[4Fe-4S] cluster</name>
        <dbReference type="ChEBI" id="CHEBI:49883"/>
        <label>3</label>
    </ligand>
</feature>
<reference evidence="14 15" key="1">
    <citation type="submission" date="2016-10" db="EMBL/GenBank/DDBJ databases">
        <authorList>
            <person name="de Groot N.N."/>
        </authorList>
    </citation>
    <scope>NUCLEOTIDE SEQUENCE [LARGE SCALE GENOMIC DNA]</scope>
    <source>
        <strain evidence="14 15">DSM 9179</strain>
    </source>
</reference>
<feature type="binding site" evidence="10">
    <location>
        <position position="61"/>
    </location>
    <ligand>
        <name>[4Fe-4S] cluster</name>
        <dbReference type="ChEBI" id="CHEBI:49883"/>
        <label>1</label>
    </ligand>
</feature>
<keyword evidence="7 10" id="KW-0408">Iron</keyword>
<dbReference type="GO" id="GO:0005886">
    <property type="term" value="C:plasma membrane"/>
    <property type="evidence" value="ECO:0007669"/>
    <property type="project" value="UniProtKB-SubCell"/>
</dbReference>
<evidence type="ECO:0000256" key="9">
    <source>
        <dbReference type="ARBA" id="ARBA00023136"/>
    </source>
</evidence>
<dbReference type="PANTHER" id="PTHR43560:SF1">
    <property type="entry name" value="ION-TRANSLOCATING OXIDOREDUCTASE COMPLEX SUBUNIT B"/>
    <property type="match status" value="1"/>
</dbReference>
<proteinExistence type="inferred from homology"/>
<dbReference type="EMBL" id="FOJI01000010">
    <property type="protein sequence ID" value="SEW33591.1"/>
    <property type="molecule type" value="Genomic_DNA"/>
</dbReference>
<keyword evidence="4 10" id="KW-0677">Repeat</keyword>
<dbReference type="HAMAP" id="MF_00463">
    <property type="entry name" value="RsxB_RnfB"/>
    <property type="match status" value="1"/>
</dbReference>
<dbReference type="GO" id="GO:0051539">
    <property type="term" value="F:4 iron, 4 sulfur cluster binding"/>
    <property type="evidence" value="ECO:0007669"/>
    <property type="project" value="UniProtKB-UniRule"/>
</dbReference>
<dbReference type="NCBIfam" id="TIGR01944">
    <property type="entry name" value="rnfB"/>
    <property type="match status" value="1"/>
</dbReference>
<feature type="binding site" evidence="10">
    <location>
        <position position="179"/>
    </location>
    <ligand>
        <name>[4Fe-4S] cluster</name>
        <dbReference type="ChEBI" id="CHEBI:49883"/>
        <label>3</label>
    </ligand>
</feature>
<keyword evidence="9 10" id="KW-0472">Membrane</keyword>
<feature type="domain" description="4Fe-4S ferredoxin-type" evidence="12">
    <location>
        <begin position="132"/>
        <end position="166"/>
    </location>
</feature>
<dbReference type="EC" id="7.-.-.-" evidence="10"/>
<dbReference type="Gene3D" id="3.30.70.20">
    <property type="match status" value="2"/>
</dbReference>
<dbReference type="GO" id="GO:0009055">
    <property type="term" value="F:electron transfer activity"/>
    <property type="evidence" value="ECO:0007669"/>
    <property type="project" value="InterPro"/>
</dbReference>
<evidence type="ECO:0000259" key="13">
    <source>
        <dbReference type="PROSITE" id="PS51656"/>
    </source>
</evidence>
<evidence type="ECO:0000256" key="2">
    <source>
        <dbReference type="ARBA" id="ARBA00022485"/>
    </source>
</evidence>
<evidence type="ECO:0000313" key="14">
    <source>
        <dbReference type="EMBL" id="SEW33591.1"/>
    </source>
</evidence>
<feature type="transmembrane region" description="Helical" evidence="11">
    <location>
        <begin position="6"/>
        <end position="29"/>
    </location>
</feature>